<protein>
    <recommendedName>
        <fullName evidence="3">N-acetyltransferase domain-containing protein</fullName>
    </recommendedName>
</protein>
<comment type="caution">
    <text evidence="4">The sequence shown here is derived from an EMBL/GenBank/DDBJ whole genome shotgun (WGS) entry which is preliminary data.</text>
</comment>
<dbReference type="PANTHER" id="PTHR43800">
    <property type="entry name" value="PEPTIDYL-LYSINE N-ACETYLTRANSFERASE YJAB"/>
    <property type="match status" value="1"/>
</dbReference>
<dbReference type="Proteomes" id="UP000192491">
    <property type="component" value="Unassembled WGS sequence"/>
</dbReference>
<evidence type="ECO:0000313" key="4">
    <source>
        <dbReference type="EMBL" id="OQX11657.1"/>
    </source>
</evidence>
<evidence type="ECO:0000313" key="5">
    <source>
        <dbReference type="Proteomes" id="UP000192491"/>
    </source>
</evidence>
<name>A0A1Y1QQV0_9GAMM</name>
<dbReference type="InterPro" id="IPR016181">
    <property type="entry name" value="Acyl_CoA_acyltransferase"/>
</dbReference>
<proteinExistence type="predicted"/>
<dbReference type="InterPro" id="IPR000182">
    <property type="entry name" value="GNAT_dom"/>
</dbReference>
<evidence type="ECO:0000259" key="3">
    <source>
        <dbReference type="PROSITE" id="PS51186"/>
    </source>
</evidence>
<sequence>MIKITPQIDYDFALALSRSNMAAYYARHGLVWDDPCYARLWTDAENFGLYQAQRCVGLVRLKTFEEFCHLSDLQVIPEAQGQGVGSYALDYMCQLAKVRGKQQIRLRVFIDNPVHEFYQRYGFRILEQQEVFYYMERALP</sequence>
<dbReference type="AlphaFoldDB" id="A0A1Y1QQV0"/>
<dbReference type="Pfam" id="PF00583">
    <property type="entry name" value="Acetyltransf_1"/>
    <property type="match status" value="1"/>
</dbReference>
<dbReference type="Gene3D" id="3.40.630.30">
    <property type="match status" value="1"/>
</dbReference>
<keyword evidence="2" id="KW-0012">Acyltransferase</keyword>
<evidence type="ECO:0000256" key="2">
    <source>
        <dbReference type="ARBA" id="ARBA00023315"/>
    </source>
</evidence>
<reference evidence="4 5" key="1">
    <citation type="submission" date="2017-01" db="EMBL/GenBank/DDBJ databases">
        <title>Novel large sulfur bacteria in the metagenomes of groundwater-fed chemosynthetic microbial mats in the Lake Huron basin.</title>
        <authorList>
            <person name="Sharrar A.M."/>
            <person name="Flood B.E."/>
            <person name="Bailey J.V."/>
            <person name="Jones D.S."/>
            <person name="Biddanda B."/>
            <person name="Ruberg S.A."/>
            <person name="Marcus D.N."/>
            <person name="Dick G.J."/>
        </authorList>
    </citation>
    <scope>NUCLEOTIDE SEQUENCE [LARGE SCALE GENOMIC DNA]</scope>
    <source>
        <strain evidence="4">A8</strain>
    </source>
</reference>
<dbReference type="CDD" id="cd04301">
    <property type="entry name" value="NAT_SF"/>
    <property type="match status" value="1"/>
</dbReference>
<dbReference type="EMBL" id="MTEJ01000083">
    <property type="protein sequence ID" value="OQX11657.1"/>
    <property type="molecule type" value="Genomic_DNA"/>
</dbReference>
<dbReference type="PANTHER" id="PTHR43800:SF1">
    <property type="entry name" value="PEPTIDYL-LYSINE N-ACETYLTRANSFERASE YJAB"/>
    <property type="match status" value="1"/>
</dbReference>
<dbReference type="SUPFAM" id="SSF55729">
    <property type="entry name" value="Acyl-CoA N-acyltransferases (Nat)"/>
    <property type="match status" value="1"/>
</dbReference>
<keyword evidence="1" id="KW-0808">Transferase</keyword>
<gene>
    <name evidence="4" type="ORF">BWK73_17005</name>
</gene>
<dbReference type="GO" id="GO:0016747">
    <property type="term" value="F:acyltransferase activity, transferring groups other than amino-acyl groups"/>
    <property type="evidence" value="ECO:0007669"/>
    <property type="project" value="InterPro"/>
</dbReference>
<organism evidence="4 5">
    <name type="scientific">Thiothrix lacustris</name>
    <dbReference type="NCBI Taxonomy" id="525917"/>
    <lineage>
        <taxon>Bacteria</taxon>
        <taxon>Pseudomonadati</taxon>
        <taxon>Pseudomonadota</taxon>
        <taxon>Gammaproteobacteria</taxon>
        <taxon>Thiotrichales</taxon>
        <taxon>Thiotrichaceae</taxon>
        <taxon>Thiothrix</taxon>
    </lineage>
</organism>
<evidence type="ECO:0000256" key="1">
    <source>
        <dbReference type="ARBA" id="ARBA00022679"/>
    </source>
</evidence>
<dbReference type="PROSITE" id="PS51186">
    <property type="entry name" value="GNAT"/>
    <property type="match status" value="1"/>
</dbReference>
<accession>A0A1Y1QQV0</accession>
<feature type="domain" description="N-acetyltransferase" evidence="3">
    <location>
        <begin position="1"/>
        <end position="140"/>
    </location>
</feature>